<dbReference type="GeneID" id="38136868"/>
<reference evidence="1 2" key="1">
    <citation type="submission" date="2018-07" db="EMBL/GenBank/DDBJ databases">
        <title>The genomes of Aspergillus section Nigri reveals drivers in fungal speciation.</title>
        <authorList>
            <consortium name="DOE Joint Genome Institute"/>
            <person name="Vesth T.C."/>
            <person name="Nybo J."/>
            <person name="Theobald S."/>
            <person name="Brandl J."/>
            <person name="Frisvad J.C."/>
            <person name="Nielsen K.F."/>
            <person name="Lyhne E.K."/>
            <person name="Kogle M.E."/>
            <person name="Kuo A."/>
            <person name="Riley R."/>
            <person name="Clum A."/>
            <person name="Nolan M."/>
            <person name="Lipzen A."/>
            <person name="Salamov A."/>
            <person name="Henrissat B."/>
            <person name="Wiebenga A."/>
            <person name="De vries R.P."/>
            <person name="Grigoriev I.V."/>
            <person name="Mortensen U.H."/>
            <person name="Andersen M.R."/>
            <person name="Baker S.E."/>
        </authorList>
    </citation>
    <scope>NUCLEOTIDE SEQUENCE [LARGE SCALE GENOMIC DNA]</scope>
    <source>
        <strain evidence="1 2">CBS 139.54b</strain>
    </source>
</reference>
<gene>
    <name evidence="1" type="ORF">BDQ94DRAFT_155668</name>
</gene>
<dbReference type="Proteomes" id="UP000253729">
    <property type="component" value="Unassembled WGS sequence"/>
</dbReference>
<dbReference type="AlphaFoldDB" id="A0A3F3PHD5"/>
<evidence type="ECO:0000313" key="1">
    <source>
        <dbReference type="EMBL" id="RDH26360.1"/>
    </source>
</evidence>
<accession>A0A3F3PHD5</accession>
<protein>
    <submittedName>
        <fullName evidence="1">Uncharacterized protein</fullName>
    </submittedName>
</protein>
<organism evidence="1 2">
    <name type="scientific">Aspergillus welwitschiae</name>
    <dbReference type="NCBI Taxonomy" id="1341132"/>
    <lineage>
        <taxon>Eukaryota</taxon>
        <taxon>Fungi</taxon>
        <taxon>Dikarya</taxon>
        <taxon>Ascomycota</taxon>
        <taxon>Pezizomycotina</taxon>
        <taxon>Eurotiomycetes</taxon>
        <taxon>Eurotiomycetidae</taxon>
        <taxon>Eurotiales</taxon>
        <taxon>Aspergillaceae</taxon>
        <taxon>Aspergillus</taxon>
        <taxon>Aspergillus subgen. Circumdati</taxon>
    </lineage>
</organism>
<name>A0A3F3PHD5_9EURO</name>
<sequence length="105" mass="12160">MSLSQSSHTCLFCESTTKGGLFCSRECRSAVLNNSTSTIIPTSCRKENYTDSECGWEPLTHTSGDYEKTQRPTCLETDEKSRRELKGYESSFDWMRLWRRHAFRS</sequence>
<dbReference type="EMBL" id="KZ852160">
    <property type="protein sequence ID" value="RDH26360.1"/>
    <property type="molecule type" value="Genomic_DNA"/>
</dbReference>
<dbReference type="RefSeq" id="XP_026619382.1">
    <property type="nucleotide sequence ID" value="XM_026768512.1"/>
</dbReference>
<keyword evidence="2" id="KW-1185">Reference proteome</keyword>
<proteinExistence type="predicted"/>
<evidence type="ECO:0000313" key="2">
    <source>
        <dbReference type="Proteomes" id="UP000253729"/>
    </source>
</evidence>